<accession>A0A1H2QGK6</accession>
<dbReference type="RefSeq" id="WP_040290726.1">
    <property type="nucleotide sequence ID" value="NZ_BSRA01000002.1"/>
</dbReference>
<dbReference type="Proteomes" id="UP000182589">
    <property type="component" value="Unassembled WGS sequence"/>
</dbReference>
<evidence type="ECO:0000256" key="5">
    <source>
        <dbReference type="ARBA" id="ARBA00022989"/>
    </source>
</evidence>
<reference evidence="9" key="3">
    <citation type="submission" date="2023-02" db="EMBL/GenBank/DDBJ databases">
        <title>Proposal of a novel subspecies: Alicyclobacillus hesperidum subspecies aegle.</title>
        <authorList>
            <person name="Goto K."/>
            <person name="Fujii T."/>
            <person name="Yasui K."/>
            <person name="Mochida K."/>
            <person name="Kato-Tanaka Y."/>
            <person name="Morohoshi S."/>
            <person name="An S.Y."/>
            <person name="Kasai H."/>
            <person name="Yokota A."/>
        </authorList>
    </citation>
    <scope>NUCLEOTIDE SEQUENCE</scope>
    <source>
        <strain evidence="9">DSM 12766</strain>
    </source>
</reference>
<comment type="similarity">
    <text evidence="7">Belongs to the binding-protein-dependent transport system permease family.</text>
</comment>
<dbReference type="AlphaFoldDB" id="A0A1H2QGK6"/>
<dbReference type="GO" id="GO:0005886">
    <property type="term" value="C:plasma membrane"/>
    <property type="evidence" value="ECO:0007669"/>
    <property type="project" value="UniProtKB-SubCell"/>
</dbReference>
<dbReference type="EMBL" id="BSRA01000002">
    <property type="protein sequence ID" value="GLV12648.1"/>
    <property type="molecule type" value="Genomic_DNA"/>
</dbReference>
<evidence type="ECO:0000313" key="10">
    <source>
        <dbReference type="EMBL" id="SDW06252.1"/>
    </source>
</evidence>
<organism evidence="10 11">
    <name type="scientific">Alicyclobacillus hesperidum</name>
    <dbReference type="NCBI Taxonomy" id="89784"/>
    <lineage>
        <taxon>Bacteria</taxon>
        <taxon>Bacillati</taxon>
        <taxon>Bacillota</taxon>
        <taxon>Bacilli</taxon>
        <taxon>Bacillales</taxon>
        <taxon>Alicyclobacillaceae</taxon>
        <taxon>Alicyclobacillus</taxon>
    </lineage>
</organism>
<dbReference type="SUPFAM" id="SSF161098">
    <property type="entry name" value="MetI-like"/>
    <property type="match status" value="1"/>
</dbReference>
<evidence type="ECO:0000256" key="6">
    <source>
        <dbReference type="ARBA" id="ARBA00023136"/>
    </source>
</evidence>
<keyword evidence="5 7" id="KW-1133">Transmembrane helix</keyword>
<feature type="transmembrane region" description="Helical" evidence="7">
    <location>
        <begin position="95"/>
        <end position="117"/>
    </location>
</feature>
<dbReference type="Gene3D" id="1.10.3720.10">
    <property type="entry name" value="MetI-like"/>
    <property type="match status" value="1"/>
</dbReference>
<dbReference type="Proteomes" id="UP001157137">
    <property type="component" value="Unassembled WGS sequence"/>
</dbReference>
<evidence type="ECO:0000256" key="3">
    <source>
        <dbReference type="ARBA" id="ARBA00022475"/>
    </source>
</evidence>
<sequence length="329" mass="37320">MEKTPVLTSQSAAIARPSVAHHKKRRFSWDKMWSFLTLVPSLAAVLIFVYGFLGWTGYVSFTKWNSILPDYQLWGFKNYQILFQDYRFQSDLRNLLFFTVFFILACMVVGLFLAVLVDQKIKGENIFRNIFLFPMALSFIVTGVVWQWLLNPKTGVNLIFEALGASHPPAWYTSTRIVPSFHVGQIQFGLPIAMIAVLIASVWQMSGFAMALYLSGLRAVPEEIKEAAHVDGANGWKTFWRIVFPQLRPVTVTVVIILVQSSMKTFDLVYAMTGPGNGYVTDLPSLDMFTTTFQANQYAQGSAIAIVMFVLMMIFVIPYLWNSLRKEGQ</sequence>
<dbReference type="GO" id="GO:0055085">
    <property type="term" value="P:transmembrane transport"/>
    <property type="evidence" value="ECO:0007669"/>
    <property type="project" value="InterPro"/>
</dbReference>
<name>A0A1H2QGK6_9BACL</name>
<evidence type="ECO:0000313" key="9">
    <source>
        <dbReference type="EMBL" id="GLV12648.1"/>
    </source>
</evidence>
<keyword evidence="11" id="KW-1185">Reference proteome</keyword>
<feature type="transmembrane region" description="Helical" evidence="7">
    <location>
        <begin position="129"/>
        <end position="149"/>
    </location>
</feature>
<dbReference type="InterPro" id="IPR051393">
    <property type="entry name" value="ABC_transporter_permease"/>
</dbReference>
<evidence type="ECO:0000256" key="1">
    <source>
        <dbReference type="ARBA" id="ARBA00004651"/>
    </source>
</evidence>
<comment type="subcellular location">
    <subcellularLocation>
        <location evidence="1 7">Cell membrane</location>
        <topology evidence="1 7">Multi-pass membrane protein</topology>
    </subcellularLocation>
</comment>
<gene>
    <name evidence="9" type="ORF">Heshes_03320</name>
    <name evidence="10" type="ORF">SAMN04489725_101252</name>
</gene>
<feature type="transmembrane region" description="Helical" evidence="7">
    <location>
        <begin position="303"/>
        <end position="321"/>
    </location>
</feature>
<protein>
    <submittedName>
        <fullName evidence="10">Carbohydrate ABC transporter membrane protein 1, CUT1 family</fullName>
    </submittedName>
    <submittedName>
        <fullName evidence="9">Sugar ABC transporter permease</fullName>
    </submittedName>
</protein>
<dbReference type="PANTHER" id="PTHR30193">
    <property type="entry name" value="ABC TRANSPORTER PERMEASE PROTEIN"/>
    <property type="match status" value="1"/>
</dbReference>
<dbReference type="InterPro" id="IPR000515">
    <property type="entry name" value="MetI-like"/>
</dbReference>
<dbReference type="InterPro" id="IPR035906">
    <property type="entry name" value="MetI-like_sf"/>
</dbReference>
<dbReference type="PROSITE" id="PS50928">
    <property type="entry name" value="ABC_TM1"/>
    <property type="match status" value="1"/>
</dbReference>
<keyword evidence="2 7" id="KW-0813">Transport</keyword>
<keyword evidence="3" id="KW-1003">Cell membrane</keyword>
<proteinExistence type="inferred from homology"/>
<evidence type="ECO:0000256" key="2">
    <source>
        <dbReference type="ARBA" id="ARBA00022448"/>
    </source>
</evidence>
<evidence type="ECO:0000259" key="8">
    <source>
        <dbReference type="PROSITE" id="PS50928"/>
    </source>
</evidence>
<reference evidence="11" key="2">
    <citation type="submission" date="2016-10" db="EMBL/GenBank/DDBJ databases">
        <authorList>
            <person name="Varghese N."/>
        </authorList>
    </citation>
    <scope>NUCLEOTIDE SEQUENCE [LARGE SCALE GENOMIC DNA]</scope>
    <source>
        <strain evidence="11">DSM 12489</strain>
    </source>
</reference>
<evidence type="ECO:0000313" key="11">
    <source>
        <dbReference type="Proteomes" id="UP000182589"/>
    </source>
</evidence>
<dbReference type="EMBL" id="FNOJ01000001">
    <property type="protein sequence ID" value="SDW06252.1"/>
    <property type="molecule type" value="Genomic_DNA"/>
</dbReference>
<dbReference type="STRING" id="89784.SAMN04489725_101252"/>
<keyword evidence="4 7" id="KW-0812">Transmembrane</keyword>
<reference evidence="10" key="1">
    <citation type="submission" date="2016-10" db="EMBL/GenBank/DDBJ databases">
        <authorList>
            <person name="de Groot N.N."/>
        </authorList>
    </citation>
    <scope>NUCLEOTIDE SEQUENCE [LARGE SCALE GENOMIC DNA]</scope>
    <source>
        <strain evidence="10">DSM 12489</strain>
    </source>
</reference>
<feature type="domain" description="ABC transmembrane type-1" evidence="8">
    <location>
        <begin position="92"/>
        <end position="319"/>
    </location>
</feature>
<evidence type="ECO:0000256" key="4">
    <source>
        <dbReference type="ARBA" id="ARBA00022692"/>
    </source>
</evidence>
<dbReference type="Pfam" id="PF00528">
    <property type="entry name" value="BPD_transp_1"/>
    <property type="match status" value="1"/>
</dbReference>
<evidence type="ECO:0000256" key="7">
    <source>
        <dbReference type="RuleBase" id="RU363032"/>
    </source>
</evidence>
<feature type="transmembrane region" description="Helical" evidence="7">
    <location>
        <begin position="33"/>
        <end position="53"/>
    </location>
</feature>
<dbReference type="PANTHER" id="PTHR30193:SF42">
    <property type="entry name" value="ABC TRANSPORTER PERMEASE PROTEIN"/>
    <property type="match status" value="1"/>
</dbReference>
<dbReference type="CDD" id="cd06261">
    <property type="entry name" value="TM_PBP2"/>
    <property type="match status" value="1"/>
</dbReference>
<keyword evidence="6 7" id="KW-0472">Membrane</keyword>
<feature type="transmembrane region" description="Helical" evidence="7">
    <location>
        <begin position="188"/>
        <end position="214"/>
    </location>
</feature>